<dbReference type="InterPro" id="IPR050087">
    <property type="entry name" value="AON_synthase_class-II"/>
</dbReference>
<dbReference type="FunFam" id="3.40.640.10:FF:000006">
    <property type="entry name" value="5-aminolevulinate synthase, mitochondrial"/>
    <property type="match status" value="1"/>
</dbReference>
<evidence type="ECO:0000256" key="3">
    <source>
        <dbReference type="ARBA" id="ARBA00022679"/>
    </source>
</evidence>
<dbReference type="NCBIfam" id="TIGR01825">
    <property type="entry name" value="gly_Cac_T_rel"/>
    <property type="match status" value="1"/>
</dbReference>
<comment type="caution">
    <text evidence="7">The sequence shown here is derived from an EMBL/GenBank/DDBJ whole genome shotgun (WGS) entry which is preliminary data.</text>
</comment>
<dbReference type="Proteomes" id="UP000727962">
    <property type="component" value="Unassembled WGS sequence"/>
</dbReference>
<evidence type="ECO:0000256" key="5">
    <source>
        <dbReference type="RuleBase" id="RU003693"/>
    </source>
</evidence>
<evidence type="ECO:0000313" key="8">
    <source>
        <dbReference type="Proteomes" id="UP000727962"/>
    </source>
</evidence>
<protein>
    <submittedName>
        <fullName evidence="7">Glycine C-acetyltransferase</fullName>
        <ecNumber evidence="7">2.3.1.29</ecNumber>
    </submittedName>
</protein>
<evidence type="ECO:0000313" key="7">
    <source>
        <dbReference type="EMBL" id="MBI1756402.1"/>
    </source>
</evidence>
<sequence length="401" mass="43692">MNASLESWLREQLETLKRQNLYKVPKILDSAAGGRVLIGGRDVVNLSSNNYLGLANHPKVRQAAAEAIERWGVGAGAVRWIGGTMQVHAELEERLAKFKSVEAVLVFTSGFTANSGCIPAVVTEDDVIISDELNHASIIDGVRLGSAKYKKSDGFVYAHKNLEELEAILKRTQSFKRRMIITDGVFSMDGDIAPLPGIVQLAERHDAFVMVDDAHASGVLGRNGAGSTSHFNLYGRVDIQLGTLSKAFGVVGGYIAGSASLKDWLINRGRPYLFSTAHPPMVAAALIAALDVMETDPEPMRRLWDNTRWWKAALTEAGFDTMGSETPITPVYVGDEGAAQEMERRLWDEGVFALAIVYPTVARGKARIRTMPSAAHTPEDLAFALEAFKKVRDQMALPAGR</sequence>
<keyword evidence="7" id="KW-0012">Acyltransferase</keyword>
<dbReference type="GO" id="GO:0008890">
    <property type="term" value="F:glycine C-acetyltransferase activity"/>
    <property type="evidence" value="ECO:0007669"/>
    <property type="project" value="UniProtKB-EC"/>
</dbReference>
<evidence type="ECO:0000256" key="4">
    <source>
        <dbReference type="ARBA" id="ARBA00022898"/>
    </source>
</evidence>
<gene>
    <name evidence="7" type="ORF">HYR64_04760</name>
</gene>
<dbReference type="InterPro" id="IPR015424">
    <property type="entry name" value="PyrdxlP-dep_Trfase"/>
</dbReference>
<dbReference type="CDD" id="cd06454">
    <property type="entry name" value="KBL_like"/>
    <property type="match status" value="1"/>
</dbReference>
<evidence type="ECO:0000259" key="6">
    <source>
        <dbReference type="Pfam" id="PF00155"/>
    </source>
</evidence>
<keyword evidence="3 7" id="KW-0808">Transferase</keyword>
<dbReference type="NCBIfam" id="NF005394">
    <property type="entry name" value="PRK06939.1"/>
    <property type="match status" value="1"/>
</dbReference>
<proteinExistence type="inferred from homology"/>
<dbReference type="InterPro" id="IPR010962">
    <property type="entry name" value="AONS_Archaea/Firmicutes"/>
</dbReference>
<dbReference type="AlphaFoldDB" id="A0A931PUC6"/>
<dbReference type="Gene3D" id="3.40.640.10">
    <property type="entry name" value="Type I PLP-dependent aspartate aminotransferase-like (Major domain)"/>
    <property type="match status" value="1"/>
</dbReference>
<evidence type="ECO:0000256" key="1">
    <source>
        <dbReference type="ARBA" id="ARBA00001933"/>
    </source>
</evidence>
<dbReference type="PROSITE" id="PS00599">
    <property type="entry name" value="AA_TRANSFER_CLASS_2"/>
    <property type="match status" value="1"/>
</dbReference>
<dbReference type="EMBL" id="JACOSL010000030">
    <property type="protein sequence ID" value="MBI1756402.1"/>
    <property type="molecule type" value="Genomic_DNA"/>
</dbReference>
<dbReference type="InterPro" id="IPR015421">
    <property type="entry name" value="PyrdxlP-dep_Trfase_major"/>
</dbReference>
<dbReference type="PANTHER" id="PTHR13693:SF3">
    <property type="entry name" value="LD36009P"/>
    <property type="match status" value="1"/>
</dbReference>
<dbReference type="PANTHER" id="PTHR13693">
    <property type="entry name" value="CLASS II AMINOTRANSFERASE/8-AMINO-7-OXONONANOATE SYNTHASE"/>
    <property type="match status" value="1"/>
</dbReference>
<keyword evidence="4 5" id="KW-0663">Pyridoxal phosphate</keyword>
<accession>A0A931PUC6</accession>
<feature type="domain" description="Aminotransferase class I/classII large" evidence="6">
    <location>
        <begin position="42"/>
        <end position="388"/>
    </location>
</feature>
<dbReference type="EC" id="2.3.1.29" evidence="7"/>
<comment type="subunit">
    <text evidence="2">Homodimer.</text>
</comment>
<evidence type="ECO:0000256" key="2">
    <source>
        <dbReference type="ARBA" id="ARBA00011738"/>
    </source>
</evidence>
<dbReference type="InterPro" id="IPR001917">
    <property type="entry name" value="Aminotrans_II_pyridoxalP_BS"/>
</dbReference>
<dbReference type="GO" id="GO:0030170">
    <property type="term" value="F:pyridoxal phosphate binding"/>
    <property type="evidence" value="ECO:0007669"/>
    <property type="project" value="InterPro"/>
</dbReference>
<dbReference type="SUPFAM" id="SSF53383">
    <property type="entry name" value="PLP-dependent transferases"/>
    <property type="match status" value="1"/>
</dbReference>
<dbReference type="InterPro" id="IPR004839">
    <property type="entry name" value="Aminotransferase_I/II_large"/>
</dbReference>
<reference evidence="7" key="1">
    <citation type="submission" date="2020-07" db="EMBL/GenBank/DDBJ databases">
        <title>Huge and variable diversity of episymbiotic CPR bacteria and DPANN archaea in groundwater ecosystems.</title>
        <authorList>
            <person name="He C.Y."/>
            <person name="Keren R."/>
            <person name="Whittaker M."/>
            <person name="Farag I.F."/>
            <person name="Doudna J."/>
            <person name="Cate J.H.D."/>
            <person name="Banfield J.F."/>
        </authorList>
    </citation>
    <scope>NUCLEOTIDE SEQUENCE</scope>
    <source>
        <strain evidence="7">NC_groundwater_17_Pr7_B-0.1um_64_12</strain>
    </source>
</reference>
<dbReference type="Gene3D" id="3.90.1150.10">
    <property type="entry name" value="Aspartate Aminotransferase, domain 1"/>
    <property type="match status" value="1"/>
</dbReference>
<organism evidence="7 8">
    <name type="scientific">Fimbriimonas ginsengisoli</name>
    <dbReference type="NCBI Taxonomy" id="1005039"/>
    <lineage>
        <taxon>Bacteria</taxon>
        <taxon>Bacillati</taxon>
        <taxon>Armatimonadota</taxon>
        <taxon>Fimbriimonadia</taxon>
        <taxon>Fimbriimonadales</taxon>
        <taxon>Fimbriimonadaceae</taxon>
        <taxon>Fimbriimonas</taxon>
    </lineage>
</organism>
<name>A0A931PUC6_FIMGI</name>
<dbReference type="InterPro" id="IPR015422">
    <property type="entry name" value="PyrdxlP-dep_Trfase_small"/>
</dbReference>
<comment type="cofactor">
    <cofactor evidence="1 5">
        <name>pyridoxal 5'-phosphate</name>
        <dbReference type="ChEBI" id="CHEBI:597326"/>
    </cofactor>
</comment>
<dbReference type="Pfam" id="PF00155">
    <property type="entry name" value="Aminotran_1_2"/>
    <property type="match status" value="1"/>
</dbReference>
<comment type="similarity">
    <text evidence="5">Belongs to the class-II pyridoxal-phosphate-dependent aminotransferase family.</text>
</comment>